<dbReference type="Pfam" id="PF04832">
    <property type="entry name" value="SOUL"/>
    <property type="match status" value="1"/>
</dbReference>
<dbReference type="Proteomes" id="UP000037460">
    <property type="component" value="Unassembled WGS sequence"/>
</dbReference>
<dbReference type="InterPro" id="IPR011256">
    <property type="entry name" value="Reg_factor_effector_dom_sf"/>
</dbReference>
<dbReference type="AlphaFoldDB" id="A0A0M0JBS8"/>
<protein>
    <submittedName>
        <fullName evidence="3">Soul heme-binding protein</fullName>
    </submittedName>
</protein>
<feature type="transmembrane region" description="Helical" evidence="2">
    <location>
        <begin position="20"/>
        <end position="39"/>
    </location>
</feature>
<evidence type="ECO:0000313" key="4">
    <source>
        <dbReference type="Proteomes" id="UP000037460"/>
    </source>
</evidence>
<evidence type="ECO:0000256" key="1">
    <source>
        <dbReference type="ARBA" id="ARBA00009817"/>
    </source>
</evidence>
<proteinExistence type="inferred from homology"/>
<dbReference type="Gene3D" id="3.20.80.10">
    <property type="entry name" value="Regulatory factor, effector binding domain"/>
    <property type="match status" value="1"/>
</dbReference>
<name>A0A0M0JBS8_9EUKA</name>
<dbReference type="PANTHER" id="PTHR11220:SF58">
    <property type="entry name" value="SOUL HEME-BINDING FAMILY PROTEIN"/>
    <property type="match status" value="1"/>
</dbReference>
<keyword evidence="4" id="KW-1185">Reference proteome</keyword>
<reference evidence="4" key="1">
    <citation type="journal article" date="2015" name="PLoS Genet.">
        <title>Genome Sequence and Transcriptome Analyses of Chrysochromulina tobin: Metabolic Tools for Enhanced Algal Fitness in the Prominent Order Prymnesiales (Haptophyceae).</title>
        <authorList>
            <person name="Hovde B.T."/>
            <person name="Deodato C.R."/>
            <person name="Hunsperger H.M."/>
            <person name="Ryken S.A."/>
            <person name="Yost W."/>
            <person name="Jha R.K."/>
            <person name="Patterson J."/>
            <person name="Monnat R.J. Jr."/>
            <person name="Barlow S.B."/>
            <person name="Starkenburg S.R."/>
            <person name="Cattolico R.A."/>
        </authorList>
    </citation>
    <scope>NUCLEOTIDE SEQUENCE</scope>
    <source>
        <strain evidence="4">CCMP291</strain>
    </source>
</reference>
<evidence type="ECO:0000256" key="2">
    <source>
        <dbReference type="SAM" id="Phobius"/>
    </source>
</evidence>
<comment type="similarity">
    <text evidence="1">Belongs to the HEBP family.</text>
</comment>
<keyword evidence="2" id="KW-1133">Transmembrane helix</keyword>
<comment type="caution">
    <text evidence="3">The sequence shown here is derived from an EMBL/GenBank/DDBJ whole genome shotgun (WGS) entry which is preliminary data.</text>
</comment>
<keyword evidence="2" id="KW-0472">Membrane</keyword>
<accession>A0A0M0JBS8</accession>
<dbReference type="PANTHER" id="PTHR11220">
    <property type="entry name" value="HEME-BINDING PROTEIN-RELATED"/>
    <property type="match status" value="1"/>
</dbReference>
<dbReference type="InterPro" id="IPR006917">
    <property type="entry name" value="SOUL_heme-bd"/>
</dbReference>
<keyword evidence="2" id="KW-0812">Transmembrane</keyword>
<evidence type="ECO:0000313" key="3">
    <source>
        <dbReference type="EMBL" id="KOO24021.1"/>
    </source>
</evidence>
<dbReference type="SUPFAM" id="SSF55136">
    <property type="entry name" value="Probable bacterial effector-binding domain"/>
    <property type="match status" value="1"/>
</dbReference>
<dbReference type="EMBL" id="JWZX01003134">
    <property type="protein sequence ID" value="KOO24021.1"/>
    <property type="molecule type" value="Genomic_DNA"/>
</dbReference>
<sequence length="246" mass="26606">MLKSHVIGRSLNLGAIGRVLAVLLAVLGAARLGVGIFAWRAANVLERPDYTVIRKLPGGVELRRYAPYTIAETAVKTSSMREASSTGFRTVAGYIFGKNKPSQKMKMTAPVRMSTSDGVTMAMTAPVRIAPSEGTTRISFVLEKRYSPQTAPAPLSRDVKVRKVQPHILAARTFSGPPPSEQRVEKEKQAILSAVKAAGLKPSASGDEGTLVYGYHDPFITPSWLRRNEVCVRVEDCVALRVSVAS</sequence>
<organism evidence="3 4">
    <name type="scientific">Chrysochromulina tobinii</name>
    <dbReference type="NCBI Taxonomy" id="1460289"/>
    <lineage>
        <taxon>Eukaryota</taxon>
        <taxon>Haptista</taxon>
        <taxon>Haptophyta</taxon>
        <taxon>Prymnesiophyceae</taxon>
        <taxon>Prymnesiales</taxon>
        <taxon>Chrysochromulinaceae</taxon>
        <taxon>Chrysochromulina</taxon>
    </lineage>
</organism>
<dbReference type="OrthoDB" id="6424451at2759"/>
<gene>
    <name evidence="3" type="ORF">Ctob_001586</name>
</gene>